<protein>
    <submittedName>
        <fullName evidence="1">Uncharacterized protein</fullName>
    </submittedName>
</protein>
<evidence type="ECO:0000313" key="1">
    <source>
        <dbReference type="EMBL" id="KAF5795398.1"/>
    </source>
</evidence>
<proteinExistence type="predicted"/>
<dbReference type="Proteomes" id="UP000215914">
    <property type="component" value="Unassembled WGS sequence"/>
</dbReference>
<reference evidence="1" key="1">
    <citation type="journal article" date="2017" name="Nature">
        <title>The sunflower genome provides insights into oil metabolism, flowering and Asterid evolution.</title>
        <authorList>
            <person name="Badouin H."/>
            <person name="Gouzy J."/>
            <person name="Grassa C.J."/>
            <person name="Murat F."/>
            <person name="Staton S.E."/>
            <person name="Cottret L."/>
            <person name="Lelandais-Briere C."/>
            <person name="Owens G.L."/>
            <person name="Carrere S."/>
            <person name="Mayjonade B."/>
            <person name="Legrand L."/>
            <person name="Gill N."/>
            <person name="Kane N.C."/>
            <person name="Bowers J.E."/>
            <person name="Hubner S."/>
            <person name="Bellec A."/>
            <person name="Berard A."/>
            <person name="Berges H."/>
            <person name="Blanchet N."/>
            <person name="Boniface M.C."/>
            <person name="Brunel D."/>
            <person name="Catrice O."/>
            <person name="Chaidir N."/>
            <person name="Claudel C."/>
            <person name="Donnadieu C."/>
            <person name="Faraut T."/>
            <person name="Fievet G."/>
            <person name="Helmstetter N."/>
            <person name="King M."/>
            <person name="Knapp S.J."/>
            <person name="Lai Z."/>
            <person name="Le Paslier M.C."/>
            <person name="Lippi Y."/>
            <person name="Lorenzon L."/>
            <person name="Mandel J.R."/>
            <person name="Marage G."/>
            <person name="Marchand G."/>
            <person name="Marquand E."/>
            <person name="Bret-Mestries E."/>
            <person name="Morien E."/>
            <person name="Nambeesan S."/>
            <person name="Nguyen T."/>
            <person name="Pegot-Espagnet P."/>
            <person name="Pouilly N."/>
            <person name="Raftis F."/>
            <person name="Sallet E."/>
            <person name="Schiex T."/>
            <person name="Thomas J."/>
            <person name="Vandecasteele C."/>
            <person name="Vares D."/>
            <person name="Vear F."/>
            <person name="Vautrin S."/>
            <person name="Crespi M."/>
            <person name="Mangin B."/>
            <person name="Burke J.M."/>
            <person name="Salse J."/>
            <person name="Munos S."/>
            <person name="Vincourt P."/>
            <person name="Rieseberg L.H."/>
            <person name="Langlade N.B."/>
        </authorList>
    </citation>
    <scope>NUCLEOTIDE SEQUENCE</scope>
    <source>
        <tissue evidence="1">Leaves</tissue>
    </source>
</reference>
<evidence type="ECO:0000313" key="2">
    <source>
        <dbReference type="Proteomes" id="UP000215914"/>
    </source>
</evidence>
<name>A0A9K3NDD6_HELAN</name>
<dbReference type="Gramene" id="mRNA:HanXRQr2_Chr08g0339241">
    <property type="protein sequence ID" value="CDS:HanXRQr2_Chr08g0339241.1"/>
    <property type="gene ID" value="HanXRQr2_Chr08g0339241"/>
</dbReference>
<keyword evidence="2" id="KW-1185">Reference proteome</keyword>
<accession>A0A9K3NDD6</accession>
<organism evidence="1 2">
    <name type="scientific">Helianthus annuus</name>
    <name type="common">Common sunflower</name>
    <dbReference type="NCBI Taxonomy" id="4232"/>
    <lineage>
        <taxon>Eukaryota</taxon>
        <taxon>Viridiplantae</taxon>
        <taxon>Streptophyta</taxon>
        <taxon>Embryophyta</taxon>
        <taxon>Tracheophyta</taxon>
        <taxon>Spermatophyta</taxon>
        <taxon>Magnoliopsida</taxon>
        <taxon>eudicotyledons</taxon>
        <taxon>Gunneridae</taxon>
        <taxon>Pentapetalae</taxon>
        <taxon>asterids</taxon>
        <taxon>campanulids</taxon>
        <taxon>Asterales</taxon>
        <taxon>Asteraceae</taxon>
        <taxon>Asteroideae</taxon>
        <taxon>Heliantheae alliance</taxon>
        <taxon>Heliantheae</taxon>
        <taxon>Helianthus</taxon>
    </lineage>
</organism>
<dbReference type="AlphaFoldDB" id="A0A9K3NDD6"/>
<sequence>MNRWIFLINSLIFFHFRAKNGYKITRNAFFIGSWPRRSSLFLRLHVLRLGS</sequence>
<gene>
    <name evidence="1" type="ORF">HanXRQr2_Chr08g0339241</name>
</gene>
<reference evidence="1" key="2">
    <citation type="submission" date="2020-06" db="EMBL/GenBank/DDBJ databases">
        <title>Helianthus annuus Genome sequencing and assembly Release 2.</title>
        <authorList>
            <person name="Gouzy J."/>
            <person name="Langlade N."/>
            <person name="Munos S."/>
        </authorList>
    </citation>
    <scope>NUCLEOTIDE SEQUENCE</scope>
    <source>
        <tissue evidence="1">Leaves</tissue>
    </source>
</reference>
<comment type="caution">
    <text evidence="1">The sequence shown here is derived from an EMBL/GenBank/DDBJ whole genome shotgun (WGS) entry which is preliminary data.</text>
</comment>
<dbReference type="EMBL" id="MNCJ02000323">
    <property type="protein sequence ID" value="KAF5795398.1"/>
    <property type="molecule type" value="Genomic_DNA"/>
</dbReference>